<evidence type="ECO:0000313" key="9">
    <source>
        <dbReference type="EMBL" id="MBB5430516.1"/>
    </source>
</evidence>
<evidence type="ECO:0000256" key="4">
    <source>
        <dbReference type="ARBA" id="ARBA00022692"/>
    </source>
</evidence>
<sequence>MRSWTMRAGRAAIVLSLLGLVTMSLPMLLTGNPALVVLGPDATPERIEAFLAELNLHDPPPARLADWLAAAVQGDLGTSLVTGRPVADEIARRLPVTLELLVASQVVALAIAVPLAMASAWRPGGRIDRFGTLMSFLLIATPPFIIALGLIALFAVTLGALPATGWRDLWIDPAGHARHLVLPVLATGIAESAVLVRLLRAGLIETLDQPYILAAQSRGMSTPVLLVTRALRPSSFSTLTIVGMTLGLAFGGSVLIESVFAIPGMGQLAMGAIETRDFPVIEAVIIFSGLAVVVASIAVDLIYSLVDPRTRYASR</sequence>
<evidence type="ECO:0000313" key="10">
    <source>
        <dbReference type="Proteomes" id="UP000572635"/>
    </source>
</evidence>
<feature type="transmembrane region" description="Helical" evidence="7">
    <location>
        <begin position="100"/>
        <end position="121"/>
    </location>
</feature>
<dbReference type="EMBL" id="JACHDB010000001">
    <property type="protein sequence ID" value="MBB5430516.1"/>
    <property type="molecule type" value="Genomic_DNA"/>
</dbReference>
<keyword evidence="4 7" id="KW-0812">Transmembrane</keyword>
<dbReference type="Gene3D" id="1.10.3720.10">
    <property type="entry name" value="MetI-like"/>
    <property type="match status" value="1"/>
</dbReference>
<dbReference type="PANTHER" id="PTHR43163:SF3">
    <property type="entry name" value="PEPTIDE ABC TRANSPORTER PERMEASE PROTEIN"/>
    <property type="match status" value="1"/>
</dbReference>
<feature type="transmembrane region" description="Helical" evidence="7">
    <location>
        <begin position="133"/>
        <end position="160"/>
    </location>
</feature>
<feature type="transmembrane region" description="Helical" evidence="7">
    <location>
        <begin position="180"/>
        <end position="199"/>
    </location>
</feature>
<name>A0A7W8QHM5_9ACTN</name>
<comment type="similarity">
    <text evidence="7">Belongs to the binding-protein-dependent transport system permease family.</text>
</comment>
<evidence type="ECO:0000256" key="5">
    <source>
        <dbReference type="ARBA" id="ARBA00022989"/>
    </source>
</evidence>
<accession>A0A7W8QHM5</accession>
<keyword evidence="5 7" id="KW-1133">Transmembrane helix</keyword>
<comment type="caution">
    <text evidence="9">The sequence shown here is derived from an EMBL/GenBank/DDBJ whole genome shotgun (WGS) entry which is preliminary data.</text>
</comment>
<dbReference type="CDD" id="cd06261">
    <property type="entry name" value="TM_PBP2"/>
    <property type="match status" value="1"/>
</dbReference>
<keyword evidence="6 7" id="KW-0472">Membrane</keyword>
<dbReference type="AlphaFoldDB" id="A0A7W8QHM5"/>
<gene>
    <name evidence="9" type="ORF">HDA36_000600</name>
</gene>
<dbReference type="Pfam" id="PF00528">
    <property type="entry name" value="BPD_transp_1"/>
    <property type="match status" value="1"/>
</dbReference>
<organism evidence="9 10">
    <name type="scientific">Nocardiopsis composta</name>
    <dbReference type="NCBI Taxonomy" id="157465"/>
    <lineage>
        <taxon>Bacteria</taxon>
        <taxon>Bacillati</taxon>
        <taxon>Actinomycetota</taxon>
        <taxon>Actinomycetes</taxon>
        <taxon>Streptosporangiales</taxon>
        <taxon>Nocardiopsidaceae</taxon>
        <taxon>Nocardiopsis</taxon>
    </lineage>
</organism>
<dbReference type="GO" id="GO:0005886">
    <property type="term" value="C:plasma membrane"/>
    <property type="evidence" value="ECO:0007669"/>
    <property type="project" value="UniProtKB-SubCell"/>
</dbReference>
<dbReference type="GO" id="GO:0055085">
    <property type="term" value="P:transmembrane transport"/>
    <property type="evidence" value="ECO:0007669"/>
    <property type="project" value="InterPro"/>
</dbReference>
<evidence type="ECO:0000256" key="7">
    <source>
        <dbReference type="RuleBase" id="RU363032"/>
    </source>
</evidence>
<keyword evidence="2 7" id="KW-0813">Transport</keyword>
<evidence type="ECO:0000256" key="1">
    <source>
        <dbReference type="ARBA" id="ARBA00004651"/>
    </source>
</evidence>
<dbReference type="PROSITE" id="PS50928">
    <property type="entry name" value="ABC_TM1"/>
    <property type="match status" value="1"/>
</dbReference>
<feature type="domain" description="ABC transmembrane type-1" evidence="8">
    <location>
        <begin position="94"/>
        <end position="303"/>
    </location>
</feature>
<proteinExistence type="inferred from homology"/>
<dbReference type="RefSeq" id="WP_184388451.1">
    <property type="nucleotide sequence ID" value="NZ_BAAAJD010000023.1"/>
</dbReference>
<dbReference type="InterPro" id="IPR035906">
    <property type="entry name" value="MetI-like_sf"/>
</dbReference>
<evidence type="ECO:0000259" key="8">
    <source>
        <dbReference type="PROSITE" id="PS50928"/>
    </source>
</evidence>
<evidence type="ECO:0000256" key="2">
    <source>
        <dbReference type="ARBA" id="ARBA00022448"/>
    </source>
</evidence>
<dbReference type="PANTHER" id="PTHR43163">
    <property type="entry name" value="DIPEPTIDE TRANSPORT SYSTEM PERMEASE PROTEIN DPPB-RELATED"/>
    <property type="match status" value="1"/>
</dbReference>
<keyword evidence="10" id="KW-1185">Reference proteome</keyword>
<evidence type="ECO:0000256" key="3">
    <source>
        <dbReference type="ARBA" id="ARBA00022475"/>
    </source>
</evidence>
<dbReference type="Proteomes" id="UP000572635">
    <property type="component" value="Unassembled WGS sequence"/>
</dbReference>
<dbReference type="Pfam" id="PF19300">
    <property type="entry name" value="BPD_transp_1_N"/>
    <property type="match status" value="1"/>
</dbReference>
<feature type="transmembrane region" description="Helical" evidence="7">
    <location>
        <begin position="283"/>
        <end position="306"/>
    </location>
</feature>
<evidence type="ECO:0000256" key="6">
    <source>
        <dbReference type="ARBA" id="ARBA00023136"/>
    </source>
</evidence>
<reference evidence="9 10" key="1">
    <citation type="submission" date="2020-08" db="EMBL/GenBank/DDBJ databases">
        <title>Sequencing the genomes of 1000 actinobacteria strains.</title>
        <authorList>
            <person name="Klenk H.-P."/>
        </authorList>
    </citation>
    <scope>NUCLEOTIDE SEQUENCE [LARGE SCALE GENOMIC DNA]</scope>
    <source>
        <strain evidence="9 10">DSM 44551</strain>
    </source>
</reference>
<keyword evidence="3" id="KW-1003">Cell membrane</keyword>
<dbReference type="InterPro" id="IPR000515">
    <property type="entry name" value="MetI-like"/>
</dbReference>
<comment type="subcellular location">
    <subcellularLocation>
        <location evidence="1 7">Cell membrane</location>
        <topology evidence="1 7">Multi-pass membrane protein</topology>
    </subcellularLocation>
</comment>
<feature type="transmembrane region" description="Helical" evidence="7">
    <location>
        <begin position="239"/>
        <end position="263"/>
    </location>
</feature>
<dbReference type="InterPro" id="IPR045621">
    <property type="entry name" value="BPD_transp_1_N"/>
</dbReference>
<protein>
    <submittedName>
        <fullName evidence="9">Peptide/nickel transport system permease protein</fullName>
    </submittedName>
</protein>
<dbReference type="SUPFAM" id="SSF161098">
    <property type="entry name" value="MetI-like"/>
    <property type="match status" value="1"/>
</dbReference>